<evidence type="ECO:0000313" key="5">
    <source>
        <dbReference type="Proteomes" id="UP000766595"/>
    </source>
</evidence>
<evidence type="ECO:0000256" key="3">
    <source>
        <dbReference type="SAM" id="SignalP"/>
    </source>
</evidence>
<accession>A0A947D1L9</accession>
<dbReference type="PROSITE" id="PS51318">
    <property type="entry name" value="TAT"/>
    <property type="match status" value="1"/>
</dbReference>
<protein>
    <submittedName>
        <fullName evidence="4">ABC transporter substrate-binding protein</fullName>
    </submittedName>
</protein>
<dbReference type="Pfam" id="PF13416">
    <property type="entry name" value="SBP_bac_8"/>
    <property type="match status" value="1"/>
</dbReference>
<name>A0A947D1L9_9HYPH</name>
<evidence type="ECO:0000256" key="1">
    <source>
        <dbReference type="ARBA" id="ARBA00022729"/>
    </source>
</evidence>
<sequence length="351" mass="37731">MLTRRRLLSIGAAGLAAGPAFLAGRAAAQGRPLTFCSWGGALSELEKTALLDPFAKAKGIEIAHASPTNYAKIKSMVEAGAPEWDIVDVGGRFVTQGKDLLEPLDMSLIPNAKALDPGWVTPKGIFTSTGATVIAWNTSAFPADKGPKSWKDFWDVKAFPGARGLYKQFYYNYEAALLAAGVARKDVFPVTDDKIKLAFDKLREIKPHVKVWWNAGAQPPQLLSSGELAMSSAWSGRILAGIKEKAPIAMTYEDGIAWGNAWVVLKGTPHLKACMEAINYAISEEAQSRLLDAGTYGPALGSASAKASEAQRKILVTAPENAKNMLILDEEQAAAYSAKYEADWNRFQLGG</sequence>
<feature type="chain" id="PRO_5036847385" evidence="3">
    <location>
        <begin position="23"/>
        <end position="351"/>
    </location>
</feature>
<dbReference type="EMBL" id="JAHHZF010000002">
    <property type="protein sequence ID" value="MBT9288608.1"/>
    <property type="molecule type" value="Genomic_DNA"/>
</dbReference>
<reference evidence="4 5" key="1">
    <citation type="submission" date="2021-06" db="EMBL/GenBank/DDBJ databases">
        <authorList>
            <person name="Grouzdev D.S."/>
            <person name="Koziaeva V."/>
        </authorList>
    </citation>
    <scope>NUCLEOTIDE SEQUENCE [LARGE SCALE GENOMIC DNA]</scope>
    <source>
        <strain evidence="4 5">22</strain>
    </source>
</reference>
<dbReference type="InterPro" id="IPR006311">
    <property type="entry name" value="TAT_signal"/>
</dbReference>
<organism evidence="4 5">
    <name type="scientific">Prosthecodimorpha staleyi</name>
    <dbReference type="NCBI Taxonomy" id="2840188"/>
    <lineage>
        <taxon>Bacteria</taxon>
        <taxon>Pseudomonadati</taxon>
        <taxon>Pseudomonadota</taxon>
        <taxon>Alphaproteobacteria</taxon>
        <taxon>Hyphomicrobiales</taxon>
        <taxon>Ancalomicrobiaceae</taxon>
        <taxon>Prosthecodimorpha</taxon>
    </lineage>
</organism>
<keyword evidence="2" id="KW-0574">Periplasm</keyword>
<feature type="signal peptide" evidence="3">
    <location>
        <begin position="1"/>
        <end position="22"/>
    </location>
</feature>
<comment type="caution">
    <text evidence="4">The sequence shown here is derived from an EMBL/GenBank/DDBJ whole genome shotgun (WGS) entry which is preliminary data.</text>
</comment>
<dbReference type="CDD" id="cd13589">
    <property type="entry name" value="PBP2_polyamine_RpCGA009"/>
    <property type="match status" value="1"/>
</dbReference>
<keyword evidence="1 3" id="KW-0732">Signal</keyword>
<dbReference type="RefSeq" id="WP_261967278.1">
    <property type="nucleotide sequence ID" value="NZ_JAHHZF010000002.1"/>
</dbReference>
<dbReference type="SUPFAM" id="SSF53850">
    <property type="entry name" value="Periplasmic binding protein-like II"/>
    <property type="match status" value="1"/>
</dbReference>
<dbReference type="InterPro" id="IPR006059">
    <property type="entry name" value="SBP"/>
</dbReference>
<keyword evidence="5" id="KW-1185">Reference proteome</keyword>
<evidence type="ECO:0000256" key="2">
    <source>
        <dbReference type="ARBA" id="ARBA00022764"/>
    </source>
</evidence>
<dbReference type="Proteomes" id="UP000766595">
    <property type="component" value="Unassembled WGS sequence"/>
</dbReference>
<dbReference type="AlphaFoldDB" id="A0A947D1L9"/>
<evidence type="ECO:0000313" key="4">
    <source>
        <dbReference type="EMBL" id="MBT9288608.1"/>
    </source>
</evidence>
<dbReference type="PANTHER" id="PTHR30222">
    <property type="entry name" value="SPERMIDINE/PUTRESCINE-BINDING PERIPLASMIC PROTEIN"/>
    <property type="match status" value="1"/>
</dbReference>
<proteinExistence type="predicted"/>
<dbReference type="Gene3D" id="3.40.190.10">
    <property type="entry name" value="Periplasmic binding protein-like II"/>
    <property type="match status" value="2"/>
</dbReference>
<gene>
    <name evidence="4" type="ORF">KL771_04050</name>
</gene>
<dbReference type="PANTHER" id="PTHR30222:SF2">
    <property type="entry name" value="ABC TRANSPORTER SUBSTRATE-BINDING PROTEIN"/>
    <property type="match status" value="1"/>
</dbReference>